<feature type="transmembrane region" description="Helical" evidence="1">
    <location>
        <begin position="222"/>
        <end position="239"/>
    </location>
</feature>
<reference evidence="2" key="1">
    <citation type="submission" date="2023-08" db="EMBL/GenBank/DDBJ databases">
        <authorList>
            <person name="Alioto T."/>
            <person name="Alioto T."/>
            <person name="Gomez Garrido J."/>
        </authorList>
    </citation>
    <scope>NUCLEOTIDE SEQUENCE</scope>
</reference>
<organism evidence="2 3">
    <name type="scientific">Xyrichtys novacula</name>
    <name type="common">Pearly razorfish</name>
    <name type="synonym">Hemipteronotus novacula</name>
    <dbReference type="NCBI Taxonomy" id="13765"/>
    <lineage>
        <taxon>Eukaryota</taxon>
        <taxon>Metazoa</taxon>
        <taxon>Chordata</taxon>
        <taxon>Craniata</taxon>
        <taxon>Vertebrata</taxon>
        <taxon>Euteleostomi</taxon>
        <taxon>Actinopterygii</taxon>
        <taxon>Neopterygii</taxon>
        <taxon>Teleostei</taxon>
        <taxon>Neoteleostei</taxon>
        <taxon>Acanthomorphata</taxon>
        <taxon>Eupercaria</taxon>
        <taxon>Labriformes</taxon>
        <taxon>Labridae</taxon>
        <taxon>Xyrichtys</taxon>
    </lineage>
</organism>
<keyword evidence="1" id="KW-0472">Membrane</keyword>
<keyword evidence="1" id="KW-1133">Transmembrane helix</keyword>
<dbReference type="AlphaFoldDB" id="A0AAV1GSA7"/>
<gene>
    <name evidence="2" type="ORF">XNOV1_A022153</name>
</gene>
<evidence type="ECO:0000313" key="2">
    <source>
        <dbReference type="EMBL" id="CAJ1075459.1"/>
    </source>
</evidence>
<sequence>MSFVVFPCRNMLKEIAGVDKSHRSLKERQILVDFAIKRCENEEVRTWLKENVHSKDFSKLVDMFCFLHEELNKQREKIDKEDIDIIFVAHGSIKDPLIPASCLLPLSTIQDVVLYSPWNCSLTADAAYGISTGYLKPEHRIFYCKGKKNPKIPHKDHQPTKLPNNWNSMKKAGKQKIPNISVSPLVPEDGAWDRIVRLQSQYGGSGRNRVLIPFILPEKREFSVPFFVVTLALSLVLYFSRYRATVHLAACLTRSVPTSKLPESDLNHQYSHAIDETVMKSSEEMLRKTETPLSKLHKTLLYVFVWMLWL</sequence>
<keyword evidence="1" id="KW-0812">Transmembrane</keyword>
<dbReference type="Proteomes" id="UP001178508">
    <property type="component" value="Chromosome 16"/>
</dbReference>
<dbReference type="EMBL" id="OY660879">
    <property type="protein sequence ID" value="CAJ1075459.1"/>
    <property type="molecule type" value="Genomic_DNA"/>
</dbReference>
<proteinExistence type="predicted"/>
<accession>A0AAV1GSA7</accession>
<evidence type="ECO:0000256" key="1">
    <source>
        <dbReference type="SAM" id="Phobius"/>
    </source>
</evidence>
<keyword evidence="3" id="KW-1185">Reference proteome</keyword>
<protein>
    <submittedName>
        <fullName evidence="2">Uncharacterized protein LOC121503743</fullName>
    </submittedName>
</protein>
<evidence type="ECO:0000313" key="3">
    <source>
        <dbReference type="Proteomes" id="UP001178508"/>
    </source>
</evidence>
<name>A0AAV1GSA7_XYRNO</name>